<gene>
    <name evidence="1" type="ORF">LB941_10420</name>
</gene>
<reference evidence="1 2" key="1">
    <citation type="journal article" date="2023" name="Int. J. Syst. Evol. Microbiol.">
        <title>Ligilactobacillus ubinensis sp. nov., a novel species isolated from the wild ferment of a durian fruit (Durio zibethinus).</title>
        <authorList>
            <person name="Heng Y.C."/>
            <person name="Menon N."/>
            <person name="Chen B."/>
            <person name="Loo B.Z.L."/>
            <person name="Wong G.W.J."/>
            <person name="Lim A.C.H."/>
            <person name="Silvaraju S."/>
            <person name="Kittelmann S."/>
        </authorList>
    </citation>
    <scope>NUCLEOTIDE SEQUENCE [LARGE SCALE GENOMIC DNA]</scope>
    <source>
        <strain evidence="1 2">WILCCON 0076</strain>
    </source>
</reference>
<organism evidence="1 2">
    <name type="scientific">Ligilactobacillus ubinensis</name>
    <dbReference type="NCBI Taxonomy" id="2876789"/>
    <lineage>
        <taxon>Bacteria</taxon>
        <taxon>Bacillati</taxon>
        <taxon>Bacillota</taxon>
        <taxon>Bacilli</taxon>
        <taxon>Lactobacillales</taxon>
        <taxon>Lactobacillaceae</taxon>
        <taxon>Ligilactobacillus</taxon>
    </lineage>
</organism>
<dbReference type="RefSeq" id="WP_253361909.1">
    <property type="nucleotide sequence ID" value="NZ_JAIULA010000024.1"/>
</dbReference>
<name>A0A9X2JP78_9LACO</name>
<dbReference type="EMBL" id="JAIULA010000024">
    <property type="protein sequence ID" value="MCP0887746.1"/>
    <property type="molecule type" value="Genomic_DNA"/>
</dbReference>
<dbReference type="Gene3D" id="3.40.30.10">
    <property type="entry name" value="Glutaredoxin"/>
    <property type="match status" value="1"/>
</dbReference>
<dbReference type="SUPFAM" id="SSF52833">
    <property type="entry name" value="Thioredoxin-like"/>
    <property type="match status" value="1"/>
</dbReference>
<keyword evidence="2" id="KW-1185">Reference proteome</keyword>
<protein>
    <submittedName>
        <fullName evidence="1">DsbA family protein</fullName>
    </submittedName>
</protein>
<dbReference type="InterPro" id="IPR036249">
    <property type="entry name" value="Thioredoxin-like_sf"/>
</dbReference>
<sequence length="217" mass="24911">MLEIYLFINPLGSVCYQTEQDILNLVARSSERINFRFIPLLNLNTVTSVMQSHRLPLNDLNIRNQMSDSLYQAALDYKAALFQGKKKGRAYLLYIQHAFLNSKSSYDEELVLAAAKACKLDVAMFMEDRHSDFTVKCFRQDQEMAAKMHVSEHPTLVLYNLEGFDCGVSVSGCDSYDVLENIVHGNVPRELILQHHIKQRLHPIVHSQQDNDVQHRS</sequence>
<proteinExistence type="predicted"/>
<accession>A0A9X2JP78</accession>
<dbReference type="Pfam" id="PF13743">
    <property type="entry name" value="Thioredoxin_5"/>
    <property type="match status" value="1"/>
</dbReference>
<comment type="caution">
    <text evidence="1">The sequence shown here is derived from an EMBL/GenBank/DDBJ whole genome shotgun (WGS) entry which is preliminary data.</text>
</comment>
<evidence type="ECO:0000313" key="2">
    <source>
        <dbReference type="Proteomes" id="UP001139006"/>
    </source>
</evidence>
<evidence type="ECO:0000313" key="1">
    <source>
        <dbReference type="EMBL" id="MCP0887746.1"/>
    </source>
</evidence>
<dbReference type="Proteomes" id="UP001139006">
    <property type="component" value="Unassembled WGS sequence"/>
</dbReference>
<dbReference type="AlphaFoldDB" id="A0A9X2JP78"/>